<name>A0A2Z6LZ47_TRISU</name>
<dbReference type="OrthoDB" id="1429206at2759"/>
<dbReference type="Proteomes" id="UP000242715">
    <property type="component" value="Unassembled WGS sequence"/>
</dbReference>
<dbReference type="PROSITE" id="PS51257">
    <property type="entry name" value="PROKAR_LIPOPROTEIN"/>
    <property type="match status" value="1"/>
</dbReference>
<dbReference type="EMBL" id="DF973291">
    <property type="protein sequence ID" value="GAU24516.1"/>
    <property type="molecule type" value="Genomic_DNA"/>
</dbReference>
<organism evidence="1 2">
    <name type="scientific">Trifolium subterraneum</name>
    <name type="common">Subterranean clover</name>
    <dbReference type="NCBI Taxonomy" id="3900"/>
    <lineage>
        <taxon>Eukaryota</taxon>
        <taxon>Viridiplantae</taxon>
        <taxon>Streptophyta</taxon>
        <taxon>Embryophyta</taxon>
        <taxon>Tracheophyta</taxon>
        <taxon>Spermatophyta</taxon>
        <taxon>Magnoliopsida</taxon>
        <taxon>eudicotyledons</taxon>
        <taxon>Gunneridae</taxon>
        <taxon>Pentapetalae</taxon>
        <taxon>rosids</taxon>
        <taxon>fabids</taxon>
        <taxon>Fabales</taxon>
        <taxon>Fabaceae</taxon>
        <taxon>Papilionoideae</taxon>
        <taxon>50 kb inversion clade</taxon>
        <taxon>NPAAA clade</taxon>
        <taxon>Hologalegina</taxon>
        <taxon>IRL clade</taxon>
        <taxon>Trifolieae</taxon>
        <taxon>Trifolium</taxon>
    </lineage>
</organism>
<evidence type="ECO:0000313" key="1">
    <source>
        <dbReference type="EMBL" id="GAU24516.1"/>
    </source>
</evidence>
<protein>
    <submittedName>
        <fullName evidence="1">Uncharacterized protein</fullName>
    </submittedName>
</protein>
<keyword evidence="2" id="KW-1185">Reference proteome</keyword>
<reference evidence="2" key="1">
    <citation type="journal article" date="2017" name="Front. Plant Sci.">
        <title>Climate Clever Clovers: New Paradigm to Reduce the Environmental Footprint of Ruminants by Breeding Low Methanogenic Forages Utilizing Haplotype Variation.</title>
        <authorList>
            <person name="Kaur P."/>
            <person name="Appels R."/>
            <person name="Bayer P.E."/>
            <person name="Keeble-Gagnere G."/>
            <person name="Wang J."/>
            <person name="Hirakawa H."/>
            <person name="Shirasawa K."/>
            <person name="Vercoe P."/>
            <person name="Stefanova K."/>
            <person name="Durmic Z."/>
            <person name="Nichols P."/>
            <person name="Revell C."/>
            <person name="Isobe S.N."/>
            <person name="Edwards D."/>
            <person name="Erskine W."/>
        </authorList>
    </citation>
    <scope>NUCLEOTIDE SEQUENCE [LARGE SCALE GENOMIC DNA]</scope>
    <source>
        <strain evidence="2">cv. Daliak</strain>
    </source>
</reference>
<accession>A0A2Z6LZ47</accession>
<proteinExistence type="predicted"/>
<gene>
    <name evidence="1" type="ORF">TSUD_156280</name>
</gene>
<dbReference type="AlphaFoldDB" id="A0A2Z6LZ47"/>
<sequence length="141" mass="16377">MELSWRCCFRYKIDWRRLFLLIPIFTVSCTIRSNEFLKGAILQEVHFTLPYSVDSPNSTNKFVQSVSVEQDSVDNRAQRKKDKNVANTIVSSGKQMDIRLLSPTEALVYAKKEIDHATFVNEDPNLYAPLFRNISVFKRIN</sequence>
<evidence type="ECO:0000313" key="2">
    <source>
        <dbReference type="Proteomes" id="UP000242715"/>
    </source>
</evidence>